<dbReference type="HOGENOM" id="CLU_2171220_0_0_1"/>
<evidence type="ECO:0000313" key="1">
    <source>
        <dbReference type="EMBL" id="EWZ34047.1"/>
    </source>
</evidence>
<dbReference type="EMBL" id="JH717904">
    <property type="protein sequence ID" value="EWZ34047.1"/>
    <property type="molecule type" value="Genomic_DNA"/>
</dbReference>
<organism evidence="1">
    <name type="scientific">Fusarium oxysporum Fo47</name>
    <dbReference type="NCBI Taxonomy" id="660027"/>
    <lineage>
        <taxon>Eukaryota</taxon>
        <taxon>Fungi</taxon>
        <taxon>Dikarya</taxon>
        <taxon>Ascomycota</taxon>
        <taxon>Pezizomycotina</taxon>
        <taxon>Sordariomycetes</taxon>
        <taxon>Hypocreomycetidae</taxon>
        <taxon>Hypocreales</taxon>
        <taxon>Nectriaceae</taxon>
        <taxon>Fusarium</taxon>
        <taxon>Fusarium oxysporum species complex</taxon>
    </lineage>
</organism>
<sequence>MGNPKKSKKYYAVIKGHINKPTIFSSWYHLLKDNSQDKLINGSQGRCIPASPSKHRGFYTIHKARIYMELIGVDYIEQLIDDGTDETAPLPDPYNHYAVANGPKPGIYLF</sequence>
<accession>W9JPP3</accession>
<reference evidence="1" key="2">
    <citation type="submission" date="2012-06" db="EMBL/GenBank/DDBJ databases">
        <title>Annotation of the Genome Sequence of Fusarium oxysporum Fo47.</title>
        <authorList>
            <consortium name="The Broad Institute Genomics Platform"/>
            <person name="Ma L.-J."/>
            <person name="Corby-Kistler H."/>
            <person name="Broz K."/>
            <person name="Gale L.R."/>
            <person name="Jonkers W."/>
            <person name="O'Donnell K."/>
            <person name="Ploetz R."/>
            <person name="Steinberg C."/>
            <person name="Schwartz D.C."/>
            <person name="VanEtten H."/>
            <person name="Zhou S."/>
            <person name="Young S.K."/>
            <person name="Zeng Q."/>
            <person name="Gargeya S."/>
            <person name="Fitzgerald M."/>
            <person name="Abouelleil A."/>
            <person name="Alvarado L."/>
            <person name="Chapman S.B."/>
            <person name="Gainer-Dewar J."/>
            <person name="Goldberg J."/>
            <person name="Griggs A."/>
            <person name="Gujja S."/>
            <person name="Hansen M."/>
            <person name="Howarth C."/>
            <person name="Imamovic A."/>
            <person name="Ireland A."/>
            <person name="Larimer J."/>
            <person name="McCowan C."/>
            <person name="Murphy C."/>
            <person name="Pearson M."/>
            <person name="Poon T.W."/>
            <person name="Priest M."/>
            <person name="Roberts A."/>
            <person name="Saif S."/>
            <person name="Shea T."/>
            <person name="Sykes S."/>
            <person name="Wortman J."/>
            <person name="Nusbaum C."/>
            <person name="Birren B."/>
        </authorList>
    </citation>
    <scope>NUCLEOTIDE SEQUENCE</scope>
    <source>
        <strain evidence="1">Fo47</strain>
    </source>
</reference>
<gene>
    <name evidence="1" type="ORF">FOZG_12063</name>
</gene>
<dbReference type="VEuPathDB" id="FungiDB:FOZG_12063"/>
<name>W9JPP3_FUSOX</name>
<protein>
    <submittedName>
        <fullName evidence="1">Uncharacterized protein</fullName>
    </submittedName>
</protein>
<dbReference type="Gene3D" id="3.40.970.10">
    <property type="entry name" value="Ribonuclease H1, N-terminal domain"/>
    <property type="match status" value="1"/>
</dbReference>
<reference evidence="1" key="1">
    <citation type="submission" date="2011-06" db="EMBL/GenBank/DDBJ databases">
        <title>The Genome Sequence of Fusarium oxysporum Fo47.</title>
        <authorList>
            <consortium name="The Broad Institute Genome Sequencing Platform"/>
            <person name="Ma L.-J."/>
            <person name="Gale L.R."/>
            <person name="Schwartz D.C."/>
            <person name="Zhou S."/>
            <person name="Corby-Kistler H."/>
            <person name="Young S.K."/>
            <person name="Zeng Q."/>
            <person name="Gargeya S."/>
            <person name="Fitzgerald M."/>
            <person name="Haas B."/>
            <person name="Abouelleil A."/>
            <person name="Alvarado L."/>
            <person name="Arachchi H.M."/>
            <person name="Berlin A."/>
            <person name="Brown A."/>
            <person name="Chapman S.B."/>
            <person name="Chen Z."/>
            <person name="Dunbar C."/>
            <person name="Freedman E."/>
            <person name="Gearin G."/>
            <person name="Gellesch M."/>
            <person name="Goldberg J."/>
            <person name="Griggs A."/>
            <person name="Gujja S."/>
            <person name="Heiman D."/>
            <person name="Howarth C."/>
            <person name="Larson L."/>
            <person name="Lui A."/>
            <person name="MacDonald P.J.P."/>
            <person name="Mehta T."/>
            <person name="Montmayeur A."/>
            <person name="Murphy C."/>
            <person name="Neiman D."/>
            <person name="Pearson M."/>
            <person name="Priest M."/>
            <person name="Roberts A."/>
            <person name="Saif S."/>
            <person name="Shea T."/>
            <person name="Shenoy N."/>
            <person name="Sisk P."/>
            <person name="Stolte C."/>
            <person name="Sykes S."/>
            <person name="Wortman J."/>
            <person name="Nusbaum C."/>
            <person name="Birren B."/>
        </authorList>
    </citation>
    <scope>NUCLEOTIDE SEQUENCE [LARGE SCALE GENOMIC DNA]</scope>
    <source>
        <strain evidence="1">Fo47</strain>
    </source>
</reference>
<dbReference type="InterPro" id="IPR037056">
    <property type="entry name" value="RNase_H1_N_sf"/>
</dbReference>
<dbReference type="Proteomes" id="UP000030766">
    <property type="component" value="Unassembled WGS sequence"/>
</dbReference>
<dbReference type="AlphaFoldDB" id="W9JPP3"/>
<proteinExistence type="predicted"/>